<name>Q11GG8_CHESB</name>
<dbReference type="PANTHER" id="PTHR35105:SF2">
    <property type="entry name" value="PROTEIN CDI"/>
    <property type="match status" value="1"/>
</dbReference>
<dbReference type="InterPro" id="IPR038578">
    <property type="entry name" value="GT29-like_sf"/>
</dbReference>
<dbReference type="HOGENOM" id="CLU_600901_0_0_5"/>
<dbReference type="SUPFAM" id="SSF53448">
    <property type="entry name" value="Nucleotide-diphospho-sugar transferases"/>
    <property type="match status" value="1"/>
</dbReference>
<dbReference type="Gene3D" id="3.90.1480.20">
    <property type="entry name" value="Glycosyl transferase family 29"/>
    <property type="match status" value="1"/>
</dbReference>
<dbReference type="PANTHER" id="PTHR35105">
    <property type="entry name" value="EXPRESSED PROTEIN"/>
    <property type="match status" value="1"/>
</dbReference>
<dbReference type="KEGG" id="mes:Meso_2115"/>
<protein>
    <recommendedName>
        <fullName evidence="2">Glycosyltransferase</fullName>
    </recommendedName>
</protein>
<gene>
    <name evidence="1" type="ordered locus">Meso_2115</name>
</gene>
<dbReference type="eggNOG" id="COG1442">
    <property type="taxonomic scope" value="Bacteria"/>
</dbReference>
<dbReference type="STRING" id="266779.Meso_2115"/>
<sequence>MAKKKRLFIVGNGPMLFDMTERVNASDHVVRFNEPKTSFGMSGTKTNWLFVSNTGKPMERRLRNPDYPTSPIVQAAELVFLVNHPITADKYLQKPKLLSRLKGRRADYTWEGLMMYGKAGKTVAVLPPAFYEASCRDLGIEPEDSTKQRIFPSTGYIGIRYALEKLPADEWEVEIAGFSWQGWQKHAWDHERAWIERKVAERDIRVWPSKNDTRRRHSQGGMMETKLDIYIGWDSREPIAYDVAKKTILDRASVPVEVHPIKLSDLVEKGAYTRDIDPLASTEFTYSRFFTPWLAGYKGWALFCDCDFLFLDDVAKLLEYRDSSKAVLCVKHDYTPKATVKMDGKVQTTYPRKNWSSFMLFNCEHPSTKTLTPEVINRETGAYLHRMQWAKDEEIGGIPEAWNWLEGWSEKPESGTPSAIHFTNGGPWFKDWQNVDYGDLWRAEADKVDPNWKPI</sequence>
<reference evidence="1" key="1">
    <citation type="submission" date="2006-06" db="EMBL/GenBank/DDBJ databases">
        <title>Complete sequence of chromosome of Chelativorans sp. BNC1.</title>
        <authorList>
            <consortium name="US DOE Joint Genome Institute"/>
            <person name="Copeland A."/>
            <person name="Lucas S."/>
            <person name="Lapidus A."/>
            <person name="Barry K."/>
            <person name="Detter J.C."/>
            <person name="Glavina del Rio T."/>
            <person name="Hammon N."/>
            <person name="Israni S."/>
            <person name="Dalin E."/>
            <person name="Tice H."/>
            <person name="Pitluck S."/>
            <person name="Chertkov O."/>
            <person name="Brettin T."/>
            <person name="Bruce D."/>
            <person name="Han C."/>
            <person name="Tapia R."/>
            <person name="Gilna P."/>
            <person name="Schmutz J."/>
            <person name="Larimer F."/>
            <person name="Land M."/>
            <person name="Hauser L."/>
            <person name="Kyrpides N."/>
            <person name="Mikhailova N."/>
            <person name="Richardson P."/>
        </authorList>
    </citation>
    <scope>NUCLEOTIDE SEQUENCE</scope>
    <source>
        <strain evidence="1">BNC1</strain>
    </source>
</reference>
<organism evidence="1">
    <name type="scientific">Chelativorans sp. (strain BNC1)</name>
    <dbReference type="NCBI Taxonomy" id="266779"/>
    <lineage>
        <taxon>Bacteria</taxon>
        <taxon>Pseudomonadati</taxon>
        <taxon>Pseudomonadota</taxon>
        <taxon>Alphaproteobacteria</taxon>
        <taxon>Hyphomicrobiales</taxon>
        <taxon>Phyllobacteriaceae</taxon>
        <taxon>Chelativorans</taxon>
    </lineage>
</organism>
<dbReference type="Gene3D" id="3.90.550.10">
    <property type="entry name" value="Spore Coat Polysaccharide Biosynthesis Protein SpsA, Chain A"/>
    <property type="match status" value="1"/>
</dbReference>
<proteinExistence type="predicted"/>
<dbReference type="AlphaFoldDB" id="Q11GG8"/>
<evidence type="ECO:0000313" key="1">
    <source>
        <dbReference type="EMBL" id="ABG63507.1"/>
    </source>
</evidence>
<evidence type="ECO:0008006" key="2">
    <source>
        <dbReference type="Google" id="ProtNLM"/>
    </source>
</evidence>
<dbReference type="EMBL" id="CP000390">
    <property type="protein sequence ID" value="ABG63507.1"/>
    <property type="molecule type" value="Genomic_DNA"/>
</dbReference>
<dbReference type="InterPro" id="IPR029044">
    <property type="entry name" value="Nucleotide-diphossugar_trans"/>
</dbReference>
<accession>Q11GG8</accession>